<comment type="caution">
    <text evidence="1">The sequence shown here is derived from an EMBL/GenBank/DDBJ whole genome shotgun (WGS) entry which is preliminary data.</text>
</comment>
<accession>A0A1Y1VVL1</accession>
<dbReference type="Proteomes" id="UP000193922">
    <property type="component" value="Unassembled WGS sequence"/>
</dbReference>
<sequence>MSCFTASTRLSGSGTNLRSTCTGQARRLCRSVLQGSSCGSTTTCTRRTRTGCVRPTRWQPIPARPMSLWQLAVGHMGGDVRVWHRQRWRPLQRQQQQQQQLRLHPRLSPLRLARAMAARRRSGMGCMSERCRQGAAQQAVGGNQCITRCGHGTTCGHTRCWTSVHRARILPSEIGEDGWSSPGQLGDWGHWVAADGL</sequence>
<dbReference type="AlphaFoldDB" id="A0A1Y1VVL1"/>
<dbReference type="EMBL" id="MCFD01000035">
    <property type="protein sequence ID" value="ORX65337.1"/>
    <property type="molecule type" value="Genomic_DNA"/>
</dbReference>
<organism evidence="1 2">
    <name type="scientific">Linderina pennispora</name>
    <dbReference type="NCBI Taxonomy" id="61395"/>
    <lineage>
        <taxon>Eukaryota</taxon>
        <taxon>Fungi</taxon>
        <taxon>Fungi incertae sedis</taxon>
        <taxon>Zoopagomycota</taxon>
        <taxon>Kickxellomycotina</taxon>
        <taxon>Kickxellomycetes</taxon>
        <taxon>Kickxellales</taxon>
        <taxon>Kickxellaceae</taxon>
        <taxon>Linderina</taxon>
    </lineage>
</organism>
<protein>
    <submittedName>
        <fullName evidence="1">Uncharacterized protein</fullName>
    </submittedName>
</protein>
<evidence type="ECO:0000313" key="2">
    <source>
        <dbReference type="Proteomes" id="UP000193922"/>
    </source>
</evidence>
<reference evidence="1 2" key="1">
    <citation type="submission" date="2016-07" db="EMBL/GenBank/DDBJ databases">
        <title>Pervasive Adenine N6-methylation of Active Genes in Fungi.</title>
        <authorList>
            <consortium name="DOE Joint Genome Institute"/>
            <person name="Mondo S.J."/>
            <person name="Dannebaum R.O."/>
            <person name="Kuo R.C."/>
            <person name="Labutti K."/>
            <person name="Haridas S."/>
            <person name="Kuo A."/>
            <person name="Salamov A."/>
            <person name="Ahrendt S.R."/>
            <person name="Lipzen A."/>
            <person name="Sullivan W."/>
            <person name="Andreopoulos W.B."/>
            <person name="Clum A."/>
            <person name="Lindquist E."/>
            <person name="Daum C."/>
            <person name="Ramamoorthy G.K."/>
            <person name="Gryganskyi A."/>
            <person name="Culley D."/>
            <person name="Magnuson J.K."/>
            <person name="James T.Y."/>
            <person name="O'Malley M.A."/>
            <person name="Stajich J.E."/>
            <person name="Spatafora J.W."/>
            <person name="Visel A."/>
            <person name="Grigoriev I.V."/>
        </authorList>
    </citation>
    <scope>NUCLEOTIDE SEQUENCE [LARGE SCALE GENOMIC DNA]</scope>
    <source>
        <strain evidence="1 2">ATCC 12442</strain>
    </source>
</reference>
<name>A0A1Y1VVL1_9FUNG</name>
<dbReference type="GeneID" id="63799818"/>
<evidence type="ECO:0000313" key="1">
    <source>
        <dbReference type="EMBL" id="ORX65337.1"/>
    </source>
</evidence>
<dbReference type="RefSeq" id="XP_040739595.1">
    <property type="nucleotide sequence ID" value="XM_040883170.1"/>
</dbReference>
<gene>
    <name evidence="1" type="ORF">DL89DRAFT_117755</name>
</gene>
<proteinExistence type="predicted"/>
<keyword evidence="2" id="KW-1185">Reference proteome</keyword>